<dbReference type="AlphaFoldDB" id="A0A9Q0MQS5"/>
<keyword evidence="3 5" id="KW-1133">Transmembrane helix</keyword>
<dbReference type="OrthoDB" id="6612291at2759"/>
<evidence type="ECO:0000256" key="1">
    <source>
        <dbReference type="ARBA" id="ARBA00004370"/>
    </source>
</evidence>
<dbReference type="PANTHER" id="PTHR23529:SF2">
    <property type="entry name" value="GH19118P-RELATED"/>
    <property type="match status" value="1"/>
</dbReference>
<dbReference type="Pfam" id="PF00083">
    <property type="entry name" value="Sugar_tr"/>
    <property type="match status" value="1"/>
</dbReference>
<evidence type="ECO:0000256" key="3">
    <source>
        <dbReference type="ARBA" id="ARBA00022989"/>
    </source>
</evidence>
<dbReference type="Proteomes" id="UP001151699">
    <property type="component" value="Chromosome C"/>
</dbReference>
<keyword evidence="4 5" id="KW-0472">Membrane</keyword>
<name>A0A9Q0MQS5_9DIPT</name>
<feature type="transmembrane region" description="Helical" evidence="5">
    <location>
        <begin position="201"/>
        <end position="222"/>
    </location>
</feature>
<feature type="transmembrane region" description="Helical" evidence="5">
    <location>
        <begin position="413"/>
        <end position="435"/>
    </location>
</feature>
<dbReference type="EMBL" id="WJQU01000004">
    <property type="protein sequence ID" value="KAJ6635934.1"/>
    <property type="molecule type" value="Genomic_DNA"/>
</dbReference>
<dbReference type="Gene3D" id="1.20.1250.20">
    <property type="entry name" value="MFS general substrate transporter like domains"/>
    <property type="match status" value="1"/>
</dbReference>
<feature type="transmembrane region" description="Helical" evidence="5">
    <location>
        <begin position="38"/>
        <end position="62"/>
    </location>
</feature>
<dbReference type="SUPFAM" id="SSF103473">
    <property type="entry name" value="MFS general substrate transporter"/>
    <property type="match status" value="1"/>
</dbReference>
<comment type="caution">
    <text evidence="6">The sequence shown here is derived from an EMBL/GenBank/DDBJ whole genome shotgun (WGS) entry which is preliminary data.</text>
</comment>
<feature type="transmembrane region" description="Helical" evidence="5">
    <location>
        <begin position="106"/>
        <end position="125"/>
    </location>
</feature>
<evidence type="ECO:0000256" key="5">
    <source>
        <dbReference type="SAM" id="Phobius"/>
    </source>
</evidence>
<feature type="transmembrane region" description="Helical" evidence="5">
    <location>
        <begin position="374"/>
        <end position="392"/>
    </location>
</feature>
<feature type="transmembrane region" description="Helical" evidence="5">
    <location>
        <begin position="441"/>
        <end position="463"/>
    </location>
</feature>
<keyword evidence="7" id="KW-1185">Reference proteome</keyword>
<feature type="transmembrane region" description="Helical" evidence="5">
    <location>
        <begin position="166"/>
        <end position="189"/>
    </location>
</feature>
<accession>A0A9Q0MQS5</accession>
<feature type="transmembrane region" description="Helical" evidence="5">
    <location>
        <begin position="131"/>
        <end position="154"/>
    </location>
</feature>
<gene>
    <name evidence="6" type="primary">SLC2A2_0</name>
    <name evidence="6" type="ORF">Bhyg_14520</name>
</gene>
<feature type="transmembrane region" description="Helical" evidence="5">
    <location>
        <begin position="82"/>
        <end position="99"/>
    </location>
</feature>
<dbReference type="InterPro" id="IPR005828">
    <property type="entry name" value="MFS_sugar_transport-like"/>
</dbReference>
<comment type="subcellular location">
    <subcellularLocation>
        <location evidence="1">Membrane</location>
    </subcellularLocation>
</comment>
<sequence length="502" mass="56209">MYQLDETDESGNEFNVETTENRKNPSYWRVVYKSRKQALSAIGGYILLLISGLHIGWGIWRLFFYEPWMPGQPRPLFIFTKMSWYVAAIVGGAIGSGLVTVLRKHIIYYVCACILTISSIIYIIWYDEHIAIVVGRSIAGLGHGIVYLTTIIHVSENAAKEVRGMVVSLVNTMIFIGVAVSAVVLHTVTYHPGDSFSTDRILGIIGLTLSVASAVCTIFLDIESVAYLLVRNKEIEAKDCLRNLRDEPNETWRITDDIQEMHAMVQEDQKDGKNIFTEGNAKPLAYVSIFFVLGVLTNNYLTNIILFNFLAVPIGWSNFMLTAIILASVRAAMSIVSVFFCDIIGRKIHVTITGVTLFVTIIISIVIFFTSPHLWLFGSFAIIFQVFVAIGIDPIQHILLSEAFSTSKKPFSIAFVMAVENSLQILFFGMYFIGAISSSDIYLLVACCIFSICALVLILLLLLPETKGMSLKEARDEFRDENYSKHFFSGYDTFNCGCKHSR</sequence>
<evidence type="ECO:0000256" key="2">
    <source>
        <dbReference type="ARBA" id="ARBA00022692"/>
    </source>
</evidence>
<keyword evidence="2 5" id="KW-0812">Transmembrane</keyword>
<organism evidence="6 7">
    <name type="scientific">Pseudolycoriella hygida</name>
    <dbReference type="NCBI Taxonomy" id="35572"/>
    <lineage>
        <taxon>Eukaryota</taxon>
        <taxon>Metazoa</taxon>
        <taxon>Ecdysozoa</taxon>
        <taxon>Arthropoda</taxon>
        <taxon>Hexapoda</taxon>
        <taxon>Insecta</taxon>
        <taxon>Pterygota</taxon>
        <taxon>Neoptera</taxon>
        <taxon>Endopterygota</taxon>
        <taxon>Diptera</taxon>
        <taxon>Nematocera</taxon>
        <taxon>Sciaroidea</taxon>
        <taxon>Sciaridae</taxon>
        <taxon>Pseudolycoriella</taxon>
    </lineage>
</organism>
<dbReference type="GO" id="GO:0016020">
    <property type="term" value="C:membrane"/>
    <property type="evidence" value="ECO:0007669"/>
    <property type="project" value="UniProtKB-SubCell"/>
</dbReference>
<keyword evidence="6" id="KW-0813">Transport</keyword>
<feature type="transmembrane region" description="Helical" evidence="5">
    <location>
        <begin position="284"/>
        <end position="307"/>
    </location>
</feature>
<evidence type="ECO:0000313" key="7">
    <source>
        <dbReference type="Proteomes" id="UP001151699"/>
    </source>
</evidence>
<dbReference type="GO" id="GO:0022857">
    <property type="term" value="F:transmembrane transporter activity"/>
    <property type="evidence" value="ECO:0007669"/>
    <property type="project" value="InterPro"/>
</dbReference>
<evidence type="ECO:0000313" key="6">
    <source>
        <dbReference type="EMBL" id="KAJ6635934.1"/>
    </source>
</evidence>
<feature type="transmembrane region" description="Helical" evidence="5">
    <location>
        <begin position="319"/>
        <end position="341"/>
    </location>
</feature>
<protein>
    <submittedName>
        <fullName evidence="6">Solute carrier family 2, facilitated glucose transporter member 2</fullName>
    </submittedName>
</protein>
<keyword evidence="6" id="KW-0762">Sugar transport</keyword>
<evidence type="ECO:0000256" key="4">
    <source>
        <dbReference type="ARBA" id="ARBA00023136"/>
    </source>
</evidence>
<proteinExistence type="predicted"/>
<reference evidence="6" key="1">
    <citation type="submission" date="2022-07" db="EMBL/GenBank/DDBJ databases">
        <authorList>
            <person name="Trinca V."/>
            <person name="Uliana J.V.C."/>
            <person name="Torres T.T."/>
            <person name="Ward R.J."/>
            <person name="Monesi N."/>
        </authorList>
    </citation>
    <scope>NUCLEOTIDE SEQUENCE</scope>
    <source>
        <strain evidence="6">HSMRA1968</strain>
        <tissue evidence="6">Whole embryos</tissue>
    </source>
</reference>
<feature type="transmembrane region" description="Helical" evidence="5">
    <location>
        <begin position="348"/>
        <end position="368"/>
    </location>
</feature>
<dbReference type="PANTHER" id="PTHR23529">
    <property type="entry name" value="GH19118P-RELATED"/>
    <property type="match status" value="1"/>
</dbReference>
<dbReference type="InterPro" id="IPR036259">
    <property type="entry name" value="MFS_trans_sf"/>
</dbReference>